<dbReference type="GO" id="GO:0042256">
    <property type="term" value="P:cytosolic ribosome assembly"/>
    <property type="evidence" value="ECO:0007669"/>
    <property type="project" value="TreeGrafter"/>
</dbReference>
<dbReference type="InterPro" id="IPR036561">
    <property type="entry name" value="MAM33_sf"/>
</dbReference>
<dbReference type="InterPro" id="IPR003428">
    <property type="entry name" value="MAM33"/>
</dbReference>
<evidence type="ECO:0000256" key="1">
    <source>
        <dbReference type="ARBA" id="ARBA00005457"/>
    </source>
</evidence>
<reference evidence="2 3" key="1">
    <citation type="journal article" date="2019" name="PLoS Biol.">
        <title>Sex chromosomes control vertical transmission of feminizing Wolbachia symbionts in an isopod.</title>
        <authorList>
            <person name="Becking T."/>
            <person name="Chebbi M.A."/>
            <person name="Giraud I."/>
            <person name="Moumen B."/>
            <person name="Laverre T."/>
            <person name="Caubet Y."/>
            <person name="Peccoud J."/>
            <person name="Gilbert C."/>
            <person name="Cordaux R."/>
        </authorList>
    </citation>
    <scope>NUCLEOTIDE SEQUENCE [LARGE SCALE GENOMIC DNA]</scope>
    <source>
        <strain evidence="2">ANa2</strain>
        <tissue evidence="2">Whole body excluding digestive tract and cuticle</tissue>
    </source>
</reference>
<dbReference type="EMBL" id="SEYY01000545">
    <property type="protein sequence ID" value="KAB7507001.1"/>
    <property type="molecule type" value="Genomic_DNA"/>
</dbReference>
<organism evidence="2 3">
    <name type="scientific">Armadillidium nasatum</name>
    <dbReference type="NCBI Taxonomy" id="96803"/>
    <lineage>
        <taxon>Eukaryota</taxon>
        <taxon>Metazoa</taxon>
        <taxon>Ecdysozoa</taxon>
        <taxon>Arthropoda</taxon>
        <taxon>Crustacea</taxon>
        <taxon>Multicrustacea</taxon>
        <taxon>Malacostraca</taxon>
        <taxon>Eumalacostraca</taxon>
        <taxon>Peracarida</taxon>
        <taxon>Isopoda</taxon>
        <taxon>Oniscidea</taxon>
        <taxon>Crinocheta</taxon>
        <taxon>Armadillidiidae</taxon>
        <taxon>Armadillidium</taxon>
    </lineage>
</organism>
<dbReference type="OrthoDB" id="278212at2759"/>
<gene>
    <name evidence="2" type="primary">C1QBP</name>
    <name evidence="2" type="ORF">Anas_05375</name>
</gene>
<dbReference type="PANTHER" id="PTHR10826:SF1">
    <property type="entry name" value="COMPLEMENT COMPONENT 1 Q SUBCOMPONENT-BINDING PROTEIN, MITOCHONDRIAL"/>
    <property type="match status" value="1"/>
</dbReference>
<keyword evidence="3" id="KW-1185">Reference proteome</keyword>
<accession>A0A5N5TLJ8</accession>
<protein>
    <submittedName>
        <fullName evidence="2">Complement component 1 Q subcomponent-binding protein, mitochondrial</fullName>
    </submittedName>
</protein>
<comment type="caution">
    <text evidence="2">The sequence shown here is derived from an EMBL/GenBank/DDBJ whole genome shotgun (WGS) entry which is preliminary data.</text>
</comment>
<sequence>MQIKYPYSLPIHFTCSKLRVKHRVILLNFNFHKVKNFSFLTNIFIVLNNTKMSFLTRSVVRLIGISSAHNLSKNIGSQWSAVPLSRSLAFLSTPLRMNSNNQMKHTNLCSCGCGIHGMHTKVSLSLNVNHTVGSNPSVEEQQSDKLTSKPDFEVDVKIGSKTLSFSCQYTPEENLEGEDVVDDKFGISEVTIYDGEWEEKIYGVSGDILDGVMYDLLMNYLDERGINNDFIEKMAEICTNHEHSLYVNMLEKIENFVKRK</sequence>
<dbReference type="Pfam" id="PF02330">
    <property type="entry name" value="MAM33"/>
    <property type="match status" value="1"/>
</dbReference>
<evidence type="ECO:0000313" key="3">
    <source>
        <dbReference type="Proteomes" id="UP000326759"/>
    </source>
</evidence>
<dbReference type="PANTHER" id="PTHR10826">
    <property type="entry name" value="COMPLEMENT COMPONENT 1"/>
    <property type="match status" value="1"/>
</dbReference>
<name>A0A5N5TLJ8_9CRUS</name>
<dbReference type="Gene3D" id="3.10.280.10">
    <property type="entry name" value="Mitochondrial glycoprotein"/>
    <property type="match status" value="1"/>
</dbReference>
<proteinExistence type="inferred from homology"/>
<evidence type="ECO:0000313" key="2">
    <source>
        <dbReference type="EMBL" id="KAB7507001.1"/>
    </source>
</evidence>
<dbReference type="SUPFAM" id="SSF54529">
    <property type="entry name" value="Mitochondrial glycoprotein MAM33-like"/>
    <property type="match status" value="1"/>
</dbReference>
<dbReference type="Proteomes" id="UP000326759">
    <property type="component" value="Unassembled WGS sequence"/>
</dbReference>
<dbReference type="GO" id="GO:0005759">
    <property type="term" value="C:mitochondrial matrix"/>
    <property type="evidence" value="ECO:0007669"/>
    <property type="project" value="InterPro"/>
</dbReference>
<comment type="similarity">
    <text evidence="1">Belongs to the MAM33 family.</text>
</comment>
<dbReference type="AlphaFoldDB" id="A0A5N5TLJ8"/>